<protein>
    <submittedName>
        <fullName evidence="2">Uncharacterized protein</fullName>
    </submittedName>
</protein>
<feature type="transmembrane region" description="Helical" evidence="1">
    <location>
        <begin position="97"/>
        <end position="118"/>
    </location>
</feature>
<dbReference type="OrthoDB" id="572589at2"/>
<keyword evidence="1" id="KW-0812">Transmembrane</keyword>
<keyword evidence="1" id="KW-0472">Membrane</keyword>
<proteinExistence type="predicted"/>
<evidence type="ECO:0000256" key="1">
    <source>
        <dbReference type="SAM" id="Phobius"/>
    </source>
</evidence>
<name>A0A3P1CVI5_9BACT</name>
<sequence length="124" mass="14064">MEKSRSIAGLVGPTLLVMVVSELKLWNPTLYDEQIVPLVYLSGVLLFVAGLSIVRNHPVWVLGWQTTVTITGWLGMLLGLIRMFYPQSYKNNFDNGTSTLVFEVLLILLGVFLTYKAYWPTQKR</sequence>
<organism evidence="2 3">
    <name type="scientific">Larkinella knui</name>
    <dbReference type="NCBI Taxonomy" id="2025310"/>
    <lineage>
        <taxon>Bacteria</taxon>
        <taxon>Pseudomonadati</taxon>
        <taxon>Bacteroidota</taxon>
        <taxon>Cytophagia</taxon>
        <taxon>Cytophagales</taxon>
        <taxon>Spirosomataceae</taxon>
        <taxon>Larkinella</taxon>
    </lineage>
</organism>
<dbReference type="AlphaFoldDB" id="A0A3P1CVI5"/>
<dbReference type="EMBL" id="RQJP01000001">
    <property type="protein sequence ID" value="RRB17325.1"/>
    <property type="molecule type" value="Genomic_DNA"/>
</dbReference>
<feature type="transmembrane region" description="Helical" evidence="1">
    <location>
        <begin position="61"/>
        <end position="85"/>
    </location>
</feature>
<feature type="transmembrane region" description="Helical" evidence="1">
    <location>
        <begin position="35"/>
        <end position="54"/>
    </location>
</feature>
<comment type="caution">
    <text evidence="2">The sequence shown here is derived from an EMBL/GenBank/DDBJ whole genome shotgun (WGS) entry which is preliminary data.</text>
</comment>
<evidence type="ECO:0000313" key="3">
    <source>
        <dbReference type="Proteomes" id="UP000274271"/>
    </source>
</evidence>
<evidence type="ECO:0000313" key="2">
    <source>
        <dbReference type="EMBL" id="RRB17325.1"/>
    </source>
</evidence>
<keyword evidence="3" id="KW-1185">Reference proteome</keyword>
<dbReference type="Proteomes" id="UP000274271">
    <property type="component" value="Unassembled WGS sequence"/>
</dbReference>
<reference evidence="2 3" key="1">
    <citation type="submission" date="2018-11" db="EMBL/GenBank/DDBJ databases">
        <authorList>
            <person name="Zhou Z."/>
            <person name="Wang G."/>
        </authorList>
    </citation>
    <scope>NUCLEOTIDE SEQUENCE [LARGE SCALE GENOMIC DNA]</scope>
    <source>
        <strain evidence="2 3">KCTC42998</strain>
    </source>
</reference>
<accession>A0A3P1CVI5</accession>
<feature type="transmembrane region" description="Helical" evidence="1">
    <location>
        <begin position="7"/>
        <end position="23"/>
    </location>
</feature>
<gene>
    <name evidence="2" type="ORF">EHT87_03305</name>
</gene>
<keyword evidence="1" id="KW-1133">Transmembrane helix</keyword>